<protein>
    <submittedName>
        <fullName evidence="2">Uncharacterized protein</fullName>
    </submittedName>
</protein>
<dbReference type="AlphaFoldDB" id="H9MBC3"/>
<feature type="compositionally biased region" description="Polar residues" evidence="1">
    <location>
        <begin position="20"/>
        <end position="30"/>
    </location>
</feature>
<gene>
    <name evidence="2" type="ORF">2_9303_02</name>
</gene>
<reference evidence="2" key="1">
    <citation type="submission" date="2011-12" db="EMBL/GenBank/DDBJ databases">
        <title>Nucleotide Diversity and Divergence in the Loblolly Pine Gene Space.</title>
        <authorList>
            <person name="Neale D.B."/>
            <person name="Wegrzyn J.L."/>
            <person name="Lee J.M."/>
            <person name="Eckert A.J."/>
            <person name="Liechty J.D."/>
            <person name="Stevens K.A."/>
            <person name="Langley C.H."/>
        </authorList>
    </citation>
    <scope>NUCLEOTIDE SEQUENCE</scope>
    <source>
        <strain evidence="2">1484</strain>
        <tissue evidence="2">Megagametophyte</tissue>
    </source>
</reference>
<name>H9MBC3_PINRA</name>
<sequence>TATLPLSSSLCIQYNCMDPPSQSRCPSNAGRQKRRPLFQCKP</sequence>
<organism evidence="2">
    <name type="scientific">Pinus radiata</name>
    <name type="common">Monterey pine</name>
    <name type="synonym">Pinus insignis</name>
    <dbReference type="NCBI Taxonomy" id="3347"/>
    <lineage>
        <taxon>Eukaryota</taxon>
        <taxon>Viridiplantae</taxon>
        <taxon>Streptophyta</taxon>
        <taxon>Embryophyta</taxon>
        <taxon>Tracheophyta</taxon>
        <taxon>Spermatophyta</taxon>
        <taxon>Pinopsida</taxon>
        <taxon>Pinidae</taxon>
        <taxon>Conifers I</taxon>
        <taxon>Pinales</taxon>
        <taxon>Pinaceae</taxon>
        <taxon>Pinus</taxon>
        <taxon>Pinus subgen. Pinus</taxon>
    </lineage>
</organism>
<feature type="non-terminal residue" evidence="2">
    <location>
        <position position="1"/>
    </location>
</feature>
<evidence type="ECO:0000313" key="2">
    <source>
        <dbReference type="EMBL" id="AEW08419.1"/>
    </source>
</evidence>
<proteinExistence type="predicted"/>
<dbReference type="EMBL" id="JQ262937">
    <property type="protein sequence ID" value="AEW08419.1"/>
    <property type="molecule type" value="Genomic_DNA"/>
</dbReference>
<accession>H9MBC3</accession>
<evidence type="ECO:0000256" key="1">
    <source>
        <dbReference type="SAM" id="MobiDB-lite"/>
    </source>
</evidence>
<feature type="region of interest" description="Disordered" evidence="1">
    <location>
        <begin position="19"/>
        <end position="42"/>
    </location>
</feature>